<dbReference type="PANTHER" id="PTHR23114:SF17">
    <property type="entry name" value="M7GPPPN-MRNA HYDROLASE"/>
    <property type="match status" value="1"/>
</dbReference>
<dbReference type="Gene3D" id="1.10.10.1050">
    <property type="entry name" value="Dcp2, box A domain"/>
    <property type="match status" value="1"/>
</dbReference>
<organism evidence="2 3">
    <name type="scientific">Zosterops lateralis melanops</name>
    <dbReference type="NCBI Taxonomy" id="1220523"/>
    <lineage>
        <taxon>Eukaryota</taxon>
        <taxon>Metazoa</taxon>
        <taxon>Chordata</taxon>
        <taxon>Craniata</taxon>
        <taxon>Vertebrata</taxon>
        <taxon>Euteleostomi</taxon>
        <taxon>Archelosauria</taxon>
        <taxon>Archosauria</taxon>
        <taxon>Dinosauria</taxon>
        <taxon>Saurischia</taxon>
        <taxon>Theropoda</taxon>
        <taxon>Coelurosauria</taxon>
        <taxon>Aves</taxon>
        <taxon>Neognathae</taxon>
        <taxon>Neoaves</taxon>
        <taxon>Telluraves</taxon>
        <taxon>Australaves</taxon>
        <taxon>Passeriformes</taxon>
        <taxon>Sylvioidea</taxon>
        <taxon>Zosteropidae</taxon>
        <taxon>Zosterops</taxon>
    </lineage>
</organism>
<dbReference type="InterPro" id="IPR007722">
    <property type="entry name" value="DCP2_BoxA"/>
</dbReference>
<evidence type="ECO:0000313" key="3">
    <source>
        <dbReference type="Proteomes" id="UP000694401"/>
    </source>
</evidence>
<dbReference type="GO" id="GO:0000290">
    <property type="term" value="P:deadenylation-dependent decapping of nuclear-transcribed mRNA"/>
    <property type="evidence" value="ECO:0007669"/>
    <property type="project" value="TreeGrafter"/>
</dbReference>
<accession>A0A8D2QTY5</accession>
<dbReference type="GO" id="GO:0030145">
    <property type="term" value="F:manganese ion binding"/>
    <property type="evidence" value="ECO:0007669"/>
    <property type="project" value="InterPro"/>
</dbReference>
<keyword evidence="3" id="KW-1185">Reference proteome</keyword>
<evidence type="ECO:0000259" key="1">
    <source>
        <dbReference type="SMART" id="SM01125"/>
    </source>
</evidence>
<dbReference type="Ensembl" id="ENSZLMT00000017030.1">
    <property type="protein sequence ID" value="ENSZLMP00000016571.1"/>
    <property type="gene ID" value="ENSZLMG00000011517.1"/>
</dbReference>
<proteinExistence type="predicted"/>
<dbReference type="GO" id="GO:0000932">
    <property type="term" value="C:P-body"/>
    <property type="evidence" value="ECO:0007669"/>
    <property type="project" value="TreeGrafter"/>
</dbReference>
<name>A0A8D2QTY5_ZOSLA</name>
<protein>
    <recommendedName>
        <fullName evidence="1">mRNA decapping protein 2 Box A domain-containing protein</fullName>
    </recommendedName>
</protein>
<dbReference type="SMART" id="SM01125">
    <property type="entry name" value="DCP2"/>
    <property type="match status" value="1"/>
</dbReference>
<dbReference type="GO" id="GO:0016787">
    <property type="term" value="F:hydrolase activity"/>
    <property type="evidence" value="ECO:0007669"/>
    <property type="project" value="InterPro"/>
</dbReference>
<sequence>MGVRVWDLGRAVGWKRRLVLVLVVPVNLPGSLGGVKCVRFILHIPSEERDNAIRVCFQIELAHWFYLDFYMQNTPGLPQCGIRDFAKADILFMTLITLCLGGKVQTEYC</sequence>
<dbReference type="PANTHER" id="PTHR23114">
    <property type="entry name" value="M7GPPPN-MRNA HYDROLASE"/>
    <property type="match status" value="1"/>
</dbReference>
<reference evidence="2" key="2">
    <citation type="submission" date="2025-09" db="UniProtKB">
        <authorList>
            <consortium name="Ensembl"/>
        </authorList>
    </citation>
    <scope>IDENTIFICATION</scope>
</reference>
<dbReference type="AlphaFoldDB" id="A0A8D2QTY5"/>
<evidence type="ECO:0000313" key="2">
    <source>
        <dbReference type="Ensembl" id="ENSZLMP00000016571.1"/>
    </source>
</evidence>
<dbReference type="Pfam" id="PF05026">
    <property type="entry name" value="DCP2"/>
    <property type="match status" value="1"/>
</dbReference>
<reference evidence="2" key="1">
    <citation type="submission" date="2025-08" db="UniProtKB">
        <authorList>
            <consortium name="Ensembl"/>
        </authorList>
    </citation>
    <scope>IDENTIFICATION</scope>
</reference>
<dbReference type="GO" id="GO:0003723">
    <property type="term" value="F:RNA binding"/>
    <property type="evidence" value="ECO:0007669"/>
    <property type="project" value="InterPro"/>
</dbReference>
<dbReference type="SUPFAM" id="SSF140586">
    <property type="entry name" value="Dcp2 domain-like"/>
    <property type="match status" value="1"/>
</dbReference>
<feature type="domain" description="mRNA decapping protein 2 Box A" evidence="1">
    <location>
        <begin position="37"/>
        <end position="109"/>
    </location>
</feature>
<dbReference type="InterPro" id="IPR036189">
    <property type="entry name" value="DCP2_BoxA_sf"/>
</dbReference>
<dbReference type="Proteomes" id="UP000694401">
    <property type="component" value="Unassembled WGS sequence"/>
</dbReference>